<protein>
    <recommendedName>
        <fullName evidence="4">ML domain-containing protein</fullName>
    </recommendedName>
</protein>
<feature type="chain" id="PRO_5040314801" description="ML domain-containing protein" evidence="1">
    <location>
        <begin position="21"/>
        <end position="167"/>
    </location>
</feature>
<sequence length="167" mass="18183">MKTVLASTLMIVANLVGVFAAAAHSGSPLTQCSEKSETTENSYFKNENVSVKLSDDNKSLDFWIKGEISKEFDPRTHIAAQIYPKDPGSSTGDFISLSWASFCSAVLSSPEKVGCGKQIDSVIHGSFQLNNYREKYVPTSGSEAYIKFDLTIDNESFYCGSGQVLVN</sequence>
<accession>A0A9P6FXZ0</accession>
<organism evidence="2 3">
    <name type="scientific">Lunasporangiospora selenospora</name>
    <dbReference type="NCBI Taxonomy" id="979761"/>
    <lineage>
        <taxon>Eukaryota</taxon>
        <taxon>Fungi</taxon>
        <taxon>Fungi incertae sedis</taxon>
        <taxon>Mucoromycota</taxon>
        <taxon>Mortierellomycotina</taxon>
        <taxon>Mortierellomycetes</taxon>
        <taxon>Mortierellales</taxon>
        <taxon>Mortierellaceae</taxon>
        <taxon>Lunasporangiospora</taxon>
    </lineage>
</organism>
<evidence type="ECO:0008006" key="4">
    <source>
        <dbReference type="Google" id="ProtNLM"/>
    </source>
</evidence>
<evidence type="ECO:0000313" key="2">
    <source>
        <dbReference type="EMBL" id="KAF9583920.1"/>
    </source>
</evidence>
<feature type="signal peptide" evidence="1">
    <location>
        <begin position="1"/>
        <end position="20"/>
    </location>
</feature>
<evidence type="ECO:0000256" key="1">
    <source>
        <dbReference type="SAM" id="SignalP"/>
    </source>
</evidence>
<keyword evidence="1" id="KW-0732">Signal</keyword>
<dbReference type="EMBL" id="JAABOA010000549">
    <property type="protein sequence ID" value="KAF9583920.1"/>
    <property type="molecule type" value="Genomic_DNA"/>
</dbReference>
<dbReference type="AlphaFoldDB" id="A0A9P6FXZ0"/>
<gene>
    <name evidence="2" type="ORF">BGW38_008106</name>
</gene>
<evidence type="ECO:0000313" key="3">
    <source>
        <dbReference type="Proteomes" id="UP000780801"/>
    </source>
</evidence>
<proteinExistence type="predicted"/>
<name>A0A9P6FXZ0_9FUNG</name>
<dbReference type="Proteomes" id="UP000780801">
    <property type="component" value="Unassembled WGS sequence"/>
</dbReference>
<comment type="caution">
    <text evidence="2">The sequence shown here is derived from an EMBL/GenBank/DDBJ whole genome shotgun (WGS) entry which is preliminary data.</text>
</comment>
<keyword evidence="3" id="KW-1185">Reference proteome</keyword>
<reference evidence="2" key="1">
    <citation type="journal article" date="2020" name="Fungal Divers.">
        <title>Resolving the Mortierellaceae phylogeny through synthesis of multi-gene phylogenetics and phylogenomics.</title>
        <authorList>
            <person name="Vandepol N."/>
            <person name="Liber J."/>
            <person name="Desiro A."/>
            <person name="Na H."/>
            <person name="Kennedy M."/>
            <person name="Barry K."/>
            <person name="Grigoriev I.V."/>
            <person name="Miller A.N."/>
            <person name="O'Donnell K."/>
            <person name="Stajich J.E."/>
            <person name="Bonito G."/>
        </authorList>
    </citation>
    <scope>NUCLEOTIDE SEQUENCE</scope>
    <source>
        <strain evidence="2">KOD1015</strain>
    </source>
</reference>